<dbReference type="PROSITE" id="PS51762">
    <property type="entry name" value="GH16_2"/>
    <property type="match status" value="1"/>
</dbReference>
<dbReference type="VEuPathDB" id="FungiDB:BLGHR1_16801"/>
<dbReference type="SUPFAM" id="SSF49899">
    <property type="entry name" value="Concanavalin A-like lectins/glucanases"/>
    <property type="match status" value="1"/>
</dbReference>
<dbReference type="GO" id="GO:0005975">
    <property type="term" value="P:carbohydrate metabolic process"/>
    <property type="evidence" value="ECO:0007669"/>
    <property type="project" value="InterPro"/>
</dbReference>
<accession>A0A383V2B6</accession>
<dbReference type="Proteomes" id="UP000275772">
    <property type="component" value="Unassembled WGS sequence"/>
</dbReference>
<dbReference type="PANTHER" id="PTHR10963">
    <property type="entry name" value="GLYCOSYL HYDROLASE-RELATED"/>
    <property type="match status" value="1"/>
</dbReference>
<dbReference type="Pfam" id="PF26113">
    <property type="entry name" value="GH16_XgeA"/>
    <property type="match status" value="1"/>
</dbReference>
<dbReference type="Gene3D" id="2.60.120.200">
    <property type="match status" value="1"/>
</dbReference>
<reference evidence="2 3" key="1">
    <citation type="submission" date="2017-11" db="EMBL/GenBank/DDBJ databases">
        <authorList>
            <person name="Kracher B."/>
        </authorList>
    </citation>
    <scope>NUCLEOTIDE SEQUENCE [LARGE SCALE GENOMIC DNA]</scope>
    <source>
        <strain evidence="2 3">RACE1</strain>
    </source>
</reference>
<name>A0A383V2B6_BLUHO</name>
<dbReference type="InterPro" id="IPR050546">
    <property type="entry name" value="Glycosyl_Hydrlase_16"/>
</dbReference>
<organism evidence="2 3">
    <name type="scientific">Blumeria hordei</name>
    <name type="common">Barley powdery mildew</name>
    <name type="synonym">Blumeria graminis f. sp. hordei</name>
    <dbReference type="NCBI Taxonomy" id="2867405"/>
    <lineage>
        <taxon>Eukaryota</taxon>
        <taxon>Fungi</taxon>
        <taxon>Dikarya</taxon>
        <taxon>Ascomycota</taxon>
        <taxon>Pezizomycotina</taxon>
        <taxon>Leotiomycetes</taxon>
        <taxon>Erysiphales</taxon>
        <taxon>Erysiphaceae</taxon>
        <taxon>Blumeria</taxon>
    </lineage>
</organism>
<evidence type="ECO:0000313" key="3">
    <source>
        <dbReference type="Proteomes" id="UP000275772"/>
    </source>
</evidence>
<dbReference type="PANTHER" id="PTHR10963:SF53">
    <property type="entry name" value="GH16 DOMAIN-CONTAINING PROTEIN"/>
    <property type="match status" value="1"/>
</dbReference>
<evidence type="ECO:0000313" key="2">
    <source>
        <dbReference type="EMBL" id="SZF05998.1"/>
    </source>
</evidence>
<protein>
    <recommendedName>
        <fullName evidence="1">GH16 domain-containing protein</fullName>
    </recommendedName>
</protein>
<proteinExistence type="predicted"/>
<dbReference type="AlphaFoldDB" id="A0A383V2B6"/>
<gene>
    <name evidence="2" type="ORF">BLGHR1_16801</name>
</gene>
<dbReference type="EMBL" id="UNSH01000086">
    <property type="protein sequence ID" value="SZF05998.1"/>
    <property type="molecule type" value="Genomic_DNA"/>
</dbReference>
<feature type="domain" description="GH16" evidence="1">
    <location>
        <begin position="36"/>
        <end position="277"/>
    </location>
</feature>
<evidence type="ECO:0000259" key="1">
    <source>
        <dbReference type="PROSITE" id="PS51762"/>
    </source>
</evidence>
<dbReference type="InterPro" id="IPR000757">
    <property type="entry name" value="Beta-glucanase-like"/>
</dbReference>
<dbReference type="InterPro" id="IPR013320">
    <property type="entry name" value="ConA-like_dom_sf"/>
</dbReference>
<dbReference type="GO" id="GO:0004553">
    <property type="term" value="F:hydrolase activity, hydrolyzing O-glycosyl compounds"/>
    <property type="evidence" value="ECO:0007669"/>
    <property type="project" value="InterPro"/>
</dbReference>
<sequence length="299" mass="34346">MFIGSVLRRIFRAIKATIWYNTVPQEPIESTTEPKVLTLSQPNPTYWHPNLHSDQSVEKYFVQETGDGTCQLDHSQLYTTSPKNSFFTPDHKLIVRAISQPDLSVNKYTSACLVSRQKLARDKGCVTAWLTVPCATGTWPAFWLRPARPYNWPADGEVKICEIWNGNALNHSCIHWGHYSDEDKEKHKIIKTYLQKTPVMHKFSFVWEQAPGGVGGRMLWYIDECPVMRASIPDGIRPMRDFQIILNVAMGGNVCQDRLPAEGVYDLVVHDLKLMDEPQGGWAVFNRDWEREIEGRPWE</sequence>